<keyword evidence="2 4" id="KW-0012">Acyltransferase</keyword>
<dbReference type="Pfam" id="PF13527">
    <property type="entry name" value="Acetyltransf_9"/>
    <property type="match status" value="1"/>
</dbReference>
<proteinExistence type="predicted"/>
<keyword evidence="1 4" id="KW-0808">Transferase</keyword>
<reference evidence="4 5" key="1">
    <citation type="submission" date="2023-07" db="EMBL/GenBank/DDBJ databases">
        <title>Sequencing the genomes of 1000 actinobacteria strains.</title>
        <authorList>
            <person name="Klenk H.-P."/>
        </authorList>
    </citation>
    <scope>NUCLEOTIDE SEQUENCE [LARGE SCALE GENOMIC DNA]</scope>
    <source>
        <strain evidence="4 5">DSM 46740</strain>
    </source>
</reference>
<evidence type="ECO:0000256" key="2">
    <source>
        <dbReference type="ARBA" id="ARBA00023315"/>
    </source>
</evidence>
<dbReference type="PROSITE" id="PS51186">
    <property type="entry name" value="GNAT"/>
    <property type="match status" value="1"/>
</dbReference>
<evidence type="ECO:0000259" key="3">
    <source>
        <dbReference type="PROSITE" id="PS51186"/>
    </source>
</evidence>
<dbReference type="RefSeq" id="WP_307561539.1">
    <property type="nucleotide sequence ID" value="NZ_JAUSQU010000001.1"/>
</dbReference>
<dbReference type="EMBL" id="JAUSQU010000001">
    <property type="protein sequence ID" value="MDP9845689.1"/>
    <property type="molecule type" value="Genomic_DNA"/>
</dbReference>
<dbReference type="SUPFAM" id="SSF55729">
    <property type="entry name" value="Acyl-CoA N-acyltransferases (Nat)"/>
    <property type="match status" value="1"/>
</dbReference>
<keyword evidence="5" id="KW-1185">Reference proteome</keyword>
<protein>
    <submittedName>
        <fullName evidence="4">Acetyltransferase</fullName>
        <ecNumber evidence="4">2.3.1.-</ecNumber>
    </submittedName>
</protein>
<dbReference type="InterPro" id="IPR016181">
    <property type="entry name" value="Acyl_CoA_acyltransferase"/>
</dbReference>
<comment type="caution">
    <text evidence="4">The sequence shown here is derived from an EMBL/GenBank/DDBJ whole genome shotgun (WGS) entry which is preliminary data.</text>
</comment>
<dbReference type="InterPro" id="IPR050832">
    <property type="entry name" value="Bact_Acetyltransf"/>
</dbReference>
<accession>A0ABT9QHY9</accession>
<dbReference type="PANTHER" id="PTHR43877">
    <property type="entry name" value="AMINOALKYLPHOSPHONATE N-ACETYLTRANSFERASE-RELATED-RELATED"/>
    <property type="match status" value="1"/>
</dbReference>
<dbReference type="Proteomes" id="UP001225356">
    <property type="component" value="Unassembled WGS sequence"/>
</dbReference>
<dbReference type="InterPro" id="IPR000182">
    <property type="entry name" value="GNAT_dom"/>
</dbReference>
<dbReference type="CDD" id="cd04301">
    <property type="entry name" value="NAT_SF"/>
    <property type="match status" value="1"/>
</dbReference>
<dbReference type="EC" id="2.3.1.-" evidence="4"/>
<name>A0ABT9QHY9_9ACTN</name>
<evidence type="ECO:0000256" key="1">
    <source>
        <dbReference type="ARBA" id="ARBA00022679"/>
    </source>
</evidence>
<evidence type="ECO:0000313" key="5">
    <source>
        <dbReference type="Proteomes" id="UP001225356"/>
    </source>
</evidence>
<dbReference type="Gene3D" id="3.40.630.30">
    <property type="match status" value="1"/>
</dbReference>
<gene>
    <name evidence="4" type="ORF">J2853_004900</name>
</gene>
<sequence length="206" mass="22034">MTADQTPGASGKPSGTTELLIRWETVSDHQDVRGLHARAFEGNPRVPDLVDALRAADAPLPPMSFVATLGDQVVGHVLLSASRLDAPSRIVDILVLSPLGVLPEFQRRGVGTRLVEHALAAADQRGAPLVFLEGSPHYYGERGFERADAVGFRSPSLRIPAPAFQVARLSAHEPWMTGTLVYSEPFWALDCVGLRDSAAGAPEPAK</sequence>
<dbReference type="GO" id="GO:0016746">
    <property type="term" value="F:acyltransferase activity"/>
    <property type="evidence" value="ECO:0007669"/>
    <property type="project" value="UniProtKB-KW"/>
</dbReference>
<organism evidence="4 5">
    <name type="scientific">Streptosporangium lutulentum</name>
    <dbReference type="NCBI Taxonomy" id="1461250"/>
    <lineage>
        <taxon>Bacteria</taxon>
        <taxon>Bacillati</taxon>
        <taxon>Actinomycetota</taxon>
        <taxon>Actinomycetes</taxon>
        <taxon>Streptosporangiales</taxon>
        <taxon>Streptosporangiaceae</taxon>
        <taxon>Streptosporangium</taxon>
    </lineage>
</organism>
<feature type="domain" description="N-acetyltransferase" evidence="3">
    <location>
        <begin position="19"/>
        <end position="162"/>
    </location>
</feature>
<dbReference type="PANTHER" id="PTHR43877:SF1">
    <property type="entry name" value="ACETYLTRANSFERASE"/>
    <property type="match status" value="1"/>
</dbReference>
<evidence type="ECO:0000313" key="4">
    <source>
        <dbReference type="EMBL" id="MDP9845689.1"/>
    </source>
</evidence>